<dbReference type="AlphaFoldDB" id="A0A4Y2DXD9"/>
<organism evidence="1 2">
    <name type="scientific">Araneus ventricosus</name>
    <name type="common">Orbweaver spider</name>
    <name type="synonym">Epeira ventricosa</name>
    <dbReference type="NCBI Taxonomy" id="182803"/>
    <lineage>
        <taxon>Eukaryota</taxon>
        <taxon>Metazoa</taxon>
        <taxon>Ecdysozoa</taxon>
        <taxon>Arthropoda</taxon>
        <taxon>Chelicerata</taxon>
        <taxon>Arachnida</taxon>
        <taxon>Araneae</taxon>
        <taxon>Araneomorphae</taxon>
        <taxon>Entelegynae</taxon>
        <taxon>Araneoidea</taxon>
        <taxon>Araneidae</taxon>
        <taxon>Araneus</taxon>
    </lineage>
</organism>
<proteinExistence type="predicted"/>
<evidence type="ECO:0000313" key="1">
    <source>
        <dbReference type="EMBL" id="GBM20275.1"/>
    </source>
</evidence>
<comment type="caution">
    <text evidence="1">The sequence shown here is derived from an EMBL/GenBank/DDBJ whole genome shotgun (WGS) entry which is preliminary data.</text>
</comment>
<dbReference type="Proteomes" id="UP000499080">
    <property type="component" value="Unassembled WGS sequence"/>
</dbReference>
<gene>
    <name evidence="1" type="ORF">AVEN_216686_1</name>
</gene>
<accession>A0A4Y2DXD9</accession>
<dbReference type="EMBL" id="BGPR01000439">
    <property type="protein sequence ID" value="GBM20275.1"/>
    <property type="molecule type" value="Genomic_DNA"/>
</dbReference>
<evidence type="ECO:0000313" key="2">
    <source>
        <dbReference type="Proteomes" id="UP000499080"/>
    </source>
</evidence>
<sequence length="177" mass="20148">MFGIETDIFVKVLTTRTVDPSSSCEIQKAQLEDPTIRPILEKKLNSADRLSWQEIAAESLATKRYWALWDFLHLKDGVQTESGSAKNEVTGLAPAEMLFGRTLQLPCDIIFGRPSETPSLQDENLKNLEARLESVHAFPRERIKLANERMKTPYDSREADHHFKKGDLVLMYTGEIN</sequence>
<dbReference type="OrthoDB" id="6766746at2759"/>
<keyword evidence="2" id="KW-1185">Reference proteome</keyword>
<protein>
    <submittedName>
        <fullName evidence="1">Uncharacterized protein</fullName>
    </submittedName>
</protein>
<name>A0A4Y2DXD9_ARAVE</name>
<reference evidence="1 2" key="1">
    <citation type="journal article" date="2019" name="Sci. Rep.">
        <title>Orb-weaving spider Araneus ventricosus genome elucidates the spidroin gene catalogue.</title>
        <authorList>
            <person name="Kono N."/>
            <person name="Nakamura H."/>
            <person name="Ohtoshi R."/>
            <person name="Moran D.A.P."/>
            <person name="Shinohara A."/>
            <person name="Yoshida Y."/>
            <person name="Fujiwara M."/>
            <person name="Mori M."/>
            <person name="Tomita M."/>
            <person name="Arakawa K."/>
        </authorList>
    </citation>
    <scope>NUCLEOTIDE SEQUENCE [LARGE SCALE GENOMIC DNA]</scope>
</reference>